<dbReference type="InterPro" id="IPR052965">
    <property type="entry name" value="Pigment-catalase-like"/>
</dbReference>
<keyword evidence="2" id="KW-0732">Signal</keyword>
<dbReference type="Proteomes" id="UP000001514">
    <property type="component" value="Unassembled WGS sequence"/>
</dbReference>
<feature type="region of interest" description="Disordered" evidence="1">
    <location>
        <begin position="23"/>
        <end position="44"/>
    </location>
</feature>
<dbReference type="EMBL" id="GL377612">
    <property type="protein sequence ID" value="EFJ17790.1"/>
    <property type="molecule type" value="Genomic_DNA"/>
</dbReference>
<protein>
    <submittedName>
        <fullName evidence="3">Uncharacterized protein</fullName>
    </submittedName>
</protein>
<dbReference type="InParanoid" id="D8SCY7"/>
<proteinExistence type="predicted"/>
<dbReference type="Gramene" id="EFJ17790">
    <property type="protein sequence ID" value="EFJ17790"/>
    <property type="gene ID" value="SELMODRAFT_420736"/>
</dbReference>
<feature type="chain" id="PRO_5003122608" evidence="2">
    <location>
        <begin position="24"/>
        <end position="272"/>
    </location>
</feature>
<name>D8SCY7_SELML</name>
<sequence length="272" mass="28760">MMSQVLLLLLLLCVSTFSASGSASQGYSQPEKPGMHPKRSSTVNISNGKAFSRTSVLISGSIAPMANSSQPPSLVHGMVVEFKGHQLDHTSALANNSAIRAARINVGQQTFAGIIDAALSQKLSPKFDAFGNAESVLLASSVLSPLASSLAEAMLPWLESVAARTMAAGTLRALSSENAAIKTMVLQMKDKRVDPLSLTVGTLSGRIGDLHTRLEELSNAHCSTGPMKASALQSNTMKLVEPMKLVAKRSPVAVFRVLGKLGIIDQMFLFQL</sequence>
<evidence type="ECO:0000313" key="3">
    <source>
        <dbReference type="EMBL" id="EFJ17790.1"/>
    </source>
</evidence>
<evidence type="ECO:0000313" key="4">
    <source>
        <dbReference type="Proteomes" id="UP000001514"/>
    </source>
</evidence>
<organism evidence="4">
    <name type="scientific">Selaginella moellendorffii</name>
    <name type="common">Spikemoss</name>
    <dbReference type="NCBI Taxonomy" id="88036"/>
    <lineage>
        <taxon>Eukaryota</taxon>
        <taxon>Viridiplantae</taxon>
        <taxon>Streptophyta</taxon>
        <taxon>Embryophyta</taxon>
        <taxon>Tracheophyta</taxon>
        <taxon>Lycopodiopsida</taxon>
        <taxon>Selaginellales</taxon>
        <taxon>Selaginellaceae</taxon>
        <taxon>Selaginella</taxon>
    </lineage>
</organism>
<feature type="signal peptide" evidence="2">
    <location>
        <begin position="1"/>
        <end position="23"/>
    </location>
</feature>
<reference evidence="3 4" key="1">
    <citation type="journal article" date="2011" name="Science">
        <title>The Selaginella genome identifies genetic changes associated with the evolution of vascular plants.</title>
        <authorList>
            <person name="Banks J.A."/>
            <person name="Nishiyama T."/>
            <person name="Hasebe M."/>
            <person name="Bowman J.L."/>
            <person name="Gribskov M."/>
            <person name="dePamphilis C."/>
            <person name="Albert V.A."/>
            <person name="Aono N."/>
            <person name="Aoyama T."/>
            <person name="Ambrose B.A."/>
            <person name="Ashton N.W."/>
            <person name="Axtell M.J."/>
            <person name="Barker E."/>
            <person name="Barker M.S."/>
            <person name="Bennetzen J.L."/>
            <person name="Bonawitz N.D."/>
            <person name="Chapple C."/>
            <person name="Cheng C."/>
            <person name="Correa L.G."/>
            <person name="Dacre M."/>
            <person name="DeBarry J."/>
            <person name="Dreyer I."/>
            <person name="Elias M."/>
            <person name="Engstrom E.M."/>
            <person name="Estelle M."/>
            <person name="Feng L."/>
            <person name="Finet C."/>
            <person name="Floyd S.K."/>
            <person name="Frommer W.B."/>
            <person name="Fujita T."/>
            <person name="Gramzow L."/>
            <person name="Gutensohn M."/>
            <person name="Harholt J."/>
            <person name="Hattori M."/>
            <person name="Heyl A."/>
            <person name="Hirai T."/>
            <person name="Hiwatashi Y."/>
            <person name="Ishikawa M."/>
            <person name="Iwata M."/>
            <person name="Karol K.G."/>
            <person name="Koehler B."/>
            <person name="Kolukisaoglu U."/>
            <person name="Kubo M."/>
            <person name="Kurata T."/>
            <person name="Lalonde S."/>
            <person name="Li K."/>
            <person name="Li Y."/>
            <person name="Litt A."/>
            <person name="Lyons E."/>
            <person name="Manning G."/>
            <person name="Maruyama T."/>
            <person name="Michael T.P."/>
            <person name="Mikami K."/>
            <person name="Miyazaki S."/>
            <person name="Morinaga S."/>
            <person name="Murata T."/>
            <person name="Mueller-Roeber B."/>
            <person name="Nelson D.R."/>
            <person name="Obara M."/>
            <person name="Oguri Y."/>
            <person name="Olmstead R.G."/>
            <person name="Onodera N."/>
            <person name="Petersen B.L."/>
            <person name="Pils B."/>
            <person name="Prigge M."/>
            <person name="Rensing S.A."/>
            <person name="Riano-Pachon D.M."/>
            <person name="Roberts A.W."/>
            <person name="Sato Y."/>
            <person name="Scheller H.V."/>
            <person name="Schulz B."/>
            <person name="Schulz C."/>
            <person name="Shakirov E.V."/>
            <person name="Shibagaki N."/>
            <person name="Shinohara N."/>
            <person name="Shippen D.E."/>
            <person name="Soerensen I."/>
            <person name="Sotooka R."/>
            <person name="Sugimoto N."/>
            <person name="Sugita M."/>
            <person name="Sumikawa N."/>
            <person name="Tanurdzic M."/>
            <person name="Theissen G."/>
            <person name="Ulvskov P."/>
            <person name="Wakazuki S."/>
            <person name="Weng J.K."/>
            <person name="Willats W.W."/>
            <person name="Wipf D."/>
            <person name="Wolf P.G."/>
            <person name="Yang L."/>
            <person name="Zimmer A.D."/>
            <person name="Zhu Q."/>
            <person name="Mitros T."/>
            <person name="Hellsten U."/>
            <person name="Loque D."/>
            <person name="Otillar R."/>
            <person name="Salamov A."/>
            <person name="Schmutz J."/>
            <person name="Shapiro H."/>
            <person name="Lindquist E."/>
            <person name="Lucas S."/>
            <person name="Rokhsar D."/>
            <person name="Grigoriev I.V."/>
        </authorList>
    </citation>
    <scope>NUCLEOTIDE SEQUENCE [LARGE SCALE GENOMIC DNA]</scope>
</reference>
<dbReference type="PANTHER" id="PTHR31694:SF26">
    <property type="entry name" value="OS05G0151100 PROTEIN"/>
    <property type="match status" value="1"/>
</dbReference>
<keyword evidence="4" id="KW-1185">Reference proteome</keyword>
<dbReference type="AlphaFoldDB" id="D8SCY7"/>
<dbReference type="PANTHER" id="PTHR31694">
    <property type="entry name" value="DESICCATION-LIKE PROTEIN"/>
    <property type="match status" value="1"/>
</dbReference>
<accession>D8SCY7</accession>
<evidence type="ECO:0000256" key="2">
    <source>
        <dbReference type="SAM" id="SignalP"/>
    </source>
</evidence>
<gene>
    <name evidence="3" type="ORF">SELMODRAFT_420736</name>
</gene>
<evidence type="ECO:0000256" key="1">
    <source>
        <dbReference type="SAM" id="MobiDB-lite"/>
    </source>
</evidence>
<dbReference type="HOGENOM" id="CLU_1024508_0_0_1"/>
<dbReference type="KEGG" id="smo:SELMODRAFT_420736"/>